<dbReference type="Proteomes" id="UP000581206">
    <property type="component" value="Unassembled WGS sequence"/>
</dbReference>
<dbReference type="InterPro" id="IPR027365">
    <property type="entry name" value="GNAT_acetyltra_YdfB-like"/>
</dbReference>
<dbReference type="SUPFAM" id="SSF55729">
    <property type="entry name" value="Acyl-CoA N-acyltransferases (Nat)"/>
    <property type="match status" value="1"/>
</dbReference>
<accession>A0A7X6KTK9</accession>
<keyword evidence="2" id="KW-0808">Transferase</keyword>
<evidence type="ECO:0000313" key="3">
    <source>
        <dbReference type="Proteomes" id="UP000581206"/>
    </source>
</evidence>
<protein>
    <submittedName>
        <fullName evidence="2">GNAT family N-acetyltransferase</fullName>
    </submittedName>
</protein>
<dbReference type="Pfam" id="PF12746">
    <property type="entry name" value="GNAT_acetyltran"/>
    <property type="match status" value="1"/>
</dbReference>
<organism evidence="2 3">
    <name type="scientific">Cellulomonas denverensis</name>
    <dbReference type="NCBI Taxonomy" id="264297"/>
    <lineage>
        <taxon>Bacteria</taxon>
        <taxon>Bacillati</taxon>
        <taxon>Actinomycetota</taxon>
        <taxon>Actinomycetes</taxon>
        <taxon>Micrococcales</taxon>
        <taxon>Cellulomonadaceae</taxon>
        <taxon>Cellulomonas</taxon>
    </lineage>
</organism>
<evidence type="ECO:0000313" key="2">
    <source>
        <dbReference type="EMBL" id="NKY21855.1"/>
    </source>
</evidence>
<dbReference type="RefSeq" id="WP_168628989.1">
    <property type="nucleotide sequence ID" value="NZ_BONL01000002.1"/>
</dbReference>
<proteinExistence type="predicted"/>
<reference evidence="2 3" key="1">
    <citation type="submission" date="2020-04" db="EMBL/GenBank/DDBJ databases">
        <title>MicrobeNet Type strains.</title>
        <authorList>
            <person name="Nicholson A.C."/>
        </authorList>
    </citation>
    <scope>NUCLEOTIDE SEQUENCE [LARGE SCALE GENOMIC DNA]</scope>
    <source>
        <strain evidence="2 3">ATCC BAA-788</strain>
    </source>
</reference>
<gene>
    <name evidence="2" type="ORF">HGA03_04170</name>
</gene>
<keyword evidence="3" id="KW-1185">Reference proteome</keyword>
<name>A0A7X6KTK9_9CELL</name>
<dbReference type="AlphaFoldDB" id="A0A7X6KTK9"/>
<dbReference type="InterPro" id="IPR000182">
    <property type="entry name" value="GNAT_dom"/>
</dbReference>
<sequence>MTADPRTAARDELDRTATNTGFAQAVLAGTAPGELWWDRDEEPRAFHVVHPCGMSLLWGPAVADALDAVTAHLLGADRPQWLQIDPRWHHLDWDAALGVVVPAEGDPDPLPAAVSRHTRINFSYRPGGDRVERTVPAGWQLRPAAAGDYGLAGTVVPAEYWPDAASFLAHGGGMVAERDGEAGAMAFAAFCWDDQVEIGIETVPRFRRLGLARAAAGALIDVLVAGGLRPVWSCRGANTGSQRLAGSLGFTAPVGTPYLHLPGRLA</sequence>
<evidence type="ECO:0000259" key="1">
    <source>
        <dbReference type="PROSITE" id="PS51186"/>
    </source>
</evidence>
<dbReference type="EMBL" id="JAAXOX010000002">
    <property type="protein sequence ID" value="NKY21855.1"/>
    <property type="molecule type" value="Genomic_DNA"/>
</dbReference>
<comment type="caution">
    <text evidence="2">The sequence shown here is derived from an EMBL/GenBank/DDBJ whole genome shotgun (WGS) entry which is preliminary data.</text>
</comment>
<dbReference type="Gene3D" id="3.40.630.30">
    <property type="match status" value="1"/>
</dbReference>
<feature type="domain" description="N-acetyltransferase" evidence="1">
    <location>
        <begin position="122"/>
        <end position="266"/>
    </location>
</feature>
<dbReference type="PROSITE" id="PS51186">
    <property type="entry name" value="GNAT"/>
    <property type="match status" value="1"/>
</dbReference>
<dbReference type="InterPro" id="IPR016181">
    <property type="entry name" value="Acyl_CoA_acyltransferase"/>
</dbReference>
<dbReference type="GO" id="GO:0016747">
    <property type="term" value="F:acyltransferase activity, transferring groups other than amino-acyl groups"/>
    <property type="evidence" value="ECO:0007669"/>
    <property type="project" value="InterPro"/>
</dbReference>